<proteinExistence type="predicted"/>
<feature type="region of interest" description="Disordered" evidence="1">
    <location>
        <begin position="1"/>
        <end position="82"/>
    </location>
</feature>
<reference evidence="2 3" key="1">
    <citation type="submission" date="2017-09" db="EMBL/GenBank/DDBJ databases">
        <title>Depth-based differentiation of microbial function through sediment-hosted aquifers and enrichment of novel symbionts in the deep terrestrial subsurface.</title>
        <authorList>
            <person name="Probst A.J."/>
            <person name="Ladd B."/>
            <person name="Jarett J.K."/>
            <person name="Geller-Mcgrath D.E."/>
            <person name="Sieber C.M."/>
            <person name="Emerson J.B."/>
            <person name="Anantharaman K."/>
            <person name="Thomas B.C."/>
            <person name="Malmstrom R."/>
            <person name="Stieglmeier M."/>
            <person name="Klingl A."/>
            <person name="Woyke T."/>
            <person name="Ryan C.M."/>
            <person name="Banfield J.F."/>
        </authorList>
    </citation>
    <scope>NUCLEOTIDE SEQUENCE [LARGE SCALE GENOMIC DNA]</scope>
    <source>
        <strain evidence="2">CG08_land_8_20_14_0_20_45_16</strain>
    </source>
</reference>
<dbReference type="AlphaFoldDB" id="A0A2H0XZD8"/>
<gene>
    <name evidence="2" type="ORF">COT42_03030</name>
</gene>
<name>A0A2H0XZD8_UNCSA</name>
<evidence type="ECO:0000256" key="1">
    <source>
        <dbReference type="SAM" id="MobiDB-lite"/>
    </source>
</evidence>
<evidence type="ECO:0000313" key="2">
    <source>
        <dbReference type="EMBL" id="PIS30436.1"/>
    </source>
</evidence>
<comment type="caution">
    <text evidence="2">The sequence shown here is derived from an EMBL/GenBank/DDBJ whole genome shotgun (WGS) entry which is preliminary data.</text>
</comment>
<protein>
    <submittedName>
        <fullName evidence="2">Uncharacterized protein</fullName>
    </submittedName>
</protein>
<evidence type="ECO:0000313" key="3">
    <source>
        <dbReference type="Proteomes" id="UP000231343"/>
    </source>
</evidence>
<dbReference type="Proteomes" id="UP000231343">
    <property type="component" value="Unassembled WGS sequence"/>
</dbReference>
<accession>A0A2H0XZD8</accession>
<feature type="compositionally biased region" description="Low complexity" evidence="1">
    <location>
        <begin position="1"/>
        <end position="28"/>
    </location>
</feature>
<organism evidence="2 3">
    <name type="scientific">Candidatus Saganbacteria bacterium CG08_land_8_20_14_0_20_45_16</name>
    <dbReference type="NCBI Taxonomy" id="2014293"/>
    <lineage>
        <taxon>Bacteria</taxon>
        <taxon>Bacillati</taxon>
        <taxon>Saganbacteria</taxon>
    </lineage>
</organism>
<sequence>MIQALNIGSNNNSSGLENTSLNGNNLLSQLEDRVNQALSQKDQPLGGSGGPAAPGLSHQQMANLISDIADKPMPGMKHNSVV</sequence>
<dbReference type="EMBL" id="PEYM01000055">
    <property type="protein sequence ID" value="PIS30436.1"/>
    <property type="molecule type" value="Genomic_DNA"/>
</dbReference>